<dbReference type="Proteomes" id="UP000319700">
    <property type="component" value="Unassembled WGS sequence"/>
</dbReference>
<comment type="caution">
    <text evidence="1">The sequence shown here is derived from an EMBL/GenBank/DDBJ whole genome shotgun (WGS) entry which is preliminary data.</text>
</comment>
<proteinExistence type="predicted"/>
<dbReference type="AlphaFoldDB" id="A0A502EFD7"/>
<evidence type="ECO:0000313" key="1">
    <source>
        <dbReference type="EMBL" id="TPG36388.1"/>
    </source>
</evidence>
<name>A0A502EFD7_9FLAO</name>
<keyword evidence="2" id="KW-1185">Reference proteome</keyword>
<evidence type="ECO:0000313" key="2">
    <source>
        <dbReference type="Proteomes" id="UP000319700"/>
    </source>
</evidence>
<accession>A0A502EFD7</accession>
<sequence length="65" mass="7614">MNESKYNGVILEVFQNMIFSPDFWVQKSLVLNKRFTCICQKSNIIRQLNTDKQSAFRLKMNGLAI</sequence>
<dbReference type="EMBL" id="RCZH01000014">
    <property type="protein sequence ID" value="TPG36388.1"/>
    <property type="molecule type" value="Genomic_DNA"/>
</dbReference>
<gene>
    <name evidence="1" type="ORF">EAH81_20160</name>
</gene>
<protein>
    <submittedName>
        <fullName evidence="1">Uncharacterized protein</fullName>
    </submittedName>
</protein>
<organism evidence="1 2">
    <name type="scientific">Flavobacterium pectinovorum</name>
    <dbReference type="NCBI Taxonomy" id="29533"/>
    <lineage>
        <taxon>Bacteria</taxon>
        <taxon>Pseudomonadati</taxon>
        <taxon>Bacteroidota</taxon>
        <taxon>Flavobacteriia</taxon>
        <taxon>Flavobacteriales</taxon>
        <taxon>Flavobacteriaceae</taxon>
        <taxon>Flavobacterium</taxon>
    </lineage>
</organism>
<reference evidence="1 2" key="1">
    <citation type="journal article" date="2019" name="Environ. Microbiol.">
        <title>Species interactions and distinct microbial communities in high Arctic permafrost affected cryosols are associated with the CH4 and CO2 gas fluxes.</title>
        <authorList>
            <person name="Altshuler I."/>
            <person name="Hamel J."/>
            <person name="Turney S."/>
            <person name="Magnuson E."/>
            <person name="Levesque R."/>
            <person name="Greer C."/>
            <person name="Whyte L.G."/>
        </authorList>
    </citation>
    <scope>NUCLEOTIDE SEQUENCE [LARGE SCALE GENOMIC DNA]</scope>
    <source>
        <strain evidence="1 2">42</strain>
    </source>
</reference>